<dbReference type="PANTHER" id="PTHR30404">
    <property type="entry name" value="N-ACETYLMURAMOYL-L-ALANINE AMIDASE"/>
    <property type="match status" value="1"/>
</dbReference>
<accession>A0A9D1FCA0</accession>
<dbReference type="CDD" id="cd02696">
    <property type="entry name" value="MurNAc-LAA"/>
    <property type="match status" value="1"/>
</dbReference>
<reference evidence="3" key="2">
    <citation type="journal article" date="2021" name="PeerJ">
        <title>Extensive microbial diversity within the chicken gut microbiome revealed by metagenomics and culture.</title>
        <authorList>
            <person name="Gilroy R."/>
            <person name="Ravi A."/>
            <person name="Getino M."/>
            <person name="Pursley I."/>
            <person name="Horton D.L."/>
            <person name="Alikhan N.F."/>
            <person name="Baker D."/>
            <person name="Gharbi K."/>
            <person name="Hall N."/>
            <person name="Watson M."/>
            <person name="Adriaenssens E.M."/>
            <person name="Foster-Nyarko E."/>
            <person name="Jarju S."/>
            <person name="Secka A."/>
            <person name="Antonio M."/>
            <person name="Oren A."/>
            <person name="Chaudhuri R.R."/>
            <person name="La Ragione R."/>
            <person name="Hildebrand F."/>
            <person name="Pallen M.J."/>
        </authorList>
    </citation>
    <scope>NUCLEOTIDE SEQUENCE</scope>
    <source>
        <strain evidence="3">ChiHjej10B9-9673</strain>
    </source>
</reference>
<organism evidence="3 4">
    <name type="scientific">Candidatus Scatomorpha merdipullorum</name>
    <dbReference type="NCBI Taxonomy" id="2840927"/>
    <lineage>
        <taxon>Bacteria</taxon>
        <taxon>Bacillati</taxon>
        <taxon>Bacillota</taxon>
        <taxon>Clostridia</taxon>
        <taxon>Eubacteriales</taxon>
        <taxon>Candidatus Scatomorpha</taxon>
    </lineage>
</organism>
<dbReference type="GO" id="GO:0030288">
    <property type="term" value="C:outer membrane-bounded periplasmic space"/>
    <property type="evidence" value="ECO:0007669"/>
    <property type="project" value="TreeGrafter"/>
</dbReference>
<dbReference type="PANTHER" id="PTHR30404:SF0">
    <property type="entry name" value="N-ACETYLMURAMOYL-L-ALANINE AMIDASE AMIC"/>
    <property type="match status" value="1"/>
</dbReference>
<dbReference type="SUPFAM" id="SSF53187">
    <property type="entry name" value="Zn-dependent exopeptidases"/>
    <property type="match status" value="1"/>
</dbReference>
<dbReference type="InterPro" id="IPR002508">
    <property type="entry name" value="MurNAc-LAA_cat"/>
</dbReference>
<dbReference type="SMART" id="SM00646">
    <property type="entry name" value="Ami_3"/>
    <property type="match status" value="1"/>
</dbReference>
<proteinExistence type="predicted"/>
<dbReference type="EMBL" id="DVJK01000049">
    <property type="protein sequence ID" value="HIS66253.1"/>
    <property type="molecule type" value="Genomic_DNA"/>
</dbReference>
<feature type="domain" description="MurNAc-LAA" evidence="2">
    <location>
        <begin position="120"/>
        <end position="232"/>
    </location>
</feature>
<reference evidence="3" key="1">
    <citation type="submission" date="2020-10" db="EMBL/GenBank/DDBJ databases">
        <authorList>
            <person name="Gilroy R."/>
        </authorList>
    </citation>
    <scope>NUCLEOTIDE SEQUENCE</scope>
    <source>
        <strain evidence="3">ChiHjej10B9-9673</strain>
    </source>
</reference>
<dbReference type="Pfam" id="PF01520">
    <property type="entry name" value="Amidase_3"/>
    <property type="match status" value="1"/>
</dbReference>
<evidence type="ECO:0000313" key="3">
    <source>
        <dbReference type="EMBL" id="HIS66253.1"/>
    </source>
</evidence>
<dbReference type="Gene3D" id="3.40.630.40">
    <property type="entry name" value="Zn-dependent exopeptidases"/>
    <property type="match status" value="1"/>
</dbReference>
<dbReference type="InterPro" id="IPR050695">
    <property type="entry name" value="N-acetylmuramoyl_amidase_3"/>
</dbReference>
<gene>
    <name evidence="3" type="ORF">IAC18_01695</name>
</gene>
<name>A0A9D1FCA0_9FIRM</name>
<evidence type="ECO:0000256" key="1">
    <source>
        <dbReference type="ARBA" id="ARBA00022801"/>
    </source>
</evidence>
<dbReference type="AlphaFoldDB" id="A0A9D1FCA0"/>
<comment type="caution">
    <text evidence="3">The sequence shown here is derived from an EMBL/GenBank/DDBJ whole genome shotgun (WGS) entry which is preliminary data.</text>
</comment>
<evidence type="ECO:0000259" key="2">
    <source>
        <dbReference type="SMART" id="SM00646"/>
    </source>
</evidence>
<evidence type="ECO:0000313" key="4">
    <source>
        <dbReference type="Proteomes" id="UP000824001"/>
    </source>
</evidence>
<dbReference type="Proteomes" id="UP000824001">
    <property type="component" value="Unassembled WGS sequence"/>
</dbReference>
<dbReference type="GO" id="GO:0008745">
    <property type="term" value="F:N-acetylmuramoyl-L-alanine amidase activity"/>
    <property type="evidence" value="ECO:0007669"/>
    <property type="project" value="InterPro"/>
</dbReference>
<protein>
    <submittedName>
        <fullName evidence="3">N-acetylmuramoyl-L-alanine amidase</fullName>
    </submittedName>
</protein>
<dbReference type="GO" id="GO:0009253">
    <property type="term" value="P:peptidoglycan catabolic process"/>
    <property type="evidence" value="ECO:0007669"/>
    <property type="project" value="InterPro"/>
</dbReference>
<keyword evidence="1" id="KW-0378">Hydrolase</keyword>
<sequence>MYFTLKLRDALPLLAALALIAAAFLLPPLEADKPEAAAVFAEGGETLIIDAGHGGADGGASAADGTVESSINLAVARRLEALAGLFGVETLMTRSSEDISYPADAGSLREMKRADQAARLELINSRPGAVLISIHQNYYPDPRPNGPQVFYSAVSGSRALGEAAQALLVEKLCPESRRLASPADEDIYLMREANCPAILVECGFISNAAELEQLKSGEYQNKLAAVLLTAYLQYAGTADGMML</sequence>